<dbReference type="Gene3D" id="3.40.50.720">
    <property type="entry name" value="NAD(P)-binding Rossmann-like Domain"/>
    <property type="match status" value="1"/>
</dbReference>
<sequence>MKKVVIFGATSAIAQATARKYARKGGRLYLLARDRNRLEIVAQGLREAGASEVHTAYFEASDIDAQTQAIDTAIDGLSGFDVALLAYGVLPDQRESEASVALALESLGVNAFSVIALLTRLANACERQRYGTLAVLTCIDGDRGRQSNYVHGAGQAALGVFLQGLRNRLYHCGAHVVTIKTGFVDTPMMATRPKGKLWSTPERVADGVLRAIDGKRNVAYVPGWWAPIMWLVKAVPEAWFKRLTL</sequence>
<dbReference type="RefSeq" id="WP_143946474.1">
    <property type="nucleotide sequence ID" value="NZ_BAABMB010000001.1"/>
</dbReference>
<keyword evidence="4" id="KW-1185">Reference proteome</keyword>
<dbReference type="InterPro" id="IPR002347">
    <property type="entry name" value="SDR_fam"/>
</dbReference>
<dbReference type="PANTHER" id="PTHR44196">
    <property type="entry name" value="DEHYDROGENASE/REDUCTASE SDR FAMILY MEMBER 7B"/>
    <property type="match status" value="1"/>
</dbReference>
<dbReference type="CDD" id="cd05233">
    <property type="entry name" value="SDR_c"/>
    <property type="match status" value="1"/>
</dbReference>
<dbReference type="PANTHER" id="PTHR44196:SF3">
    <property type="entry name" value="SHORT CHAIN DEHYDROGENASE FAMILY PROTEIN"/>
    <property type="match status" value="1"/>
</dbReference>
<evidence type="ECO:0000256" key="1">
    <source>
        <dbReference type="ARBA" id="ARBA00006484"/>
    </source>
</evidence>
<evidence type="ECO:0000313" key="3">
    <source>
        <dbReference type="EMBL" id="TSH98568.1"/>
    </source>
</evidence>
<organism evidence="3 4">
    <name type="scientific">Verticiella sediminum</name>
    <dbReference type="NCBI Taxonomy" id="1247510"/>
    <lineage>
        <taxon>Bacteria</taxon>
        <taxon>Pseudomonadati</taxon>
        <taxon>Pseudomonadota</taxon>
        <taxon>Betaproteobacteria</taxon>
        <taxon>Burkholderiales</taxon>
        <taxon>Alcaligenaceae</taxon>
        <taxon>Verticiella</taxon>
    </lineage>
</organism>
<comment type="caution">
    <text evidence="3">The sequence shown here is derived from an EMBL/GenBank/DDBJ whole genome shotgun (WGS) entry which is preliminary data.</text>
</comment>
<proteinExistence type="inferred from homology"/>
<dbReference type="Proteomes" id="UP000318405">
    <property type="component" value="Unassembled WGS sequence"/>
</dbReference>
<comment type="similarity">
    <text evidence="1">Belongs to the short-chain dehydrogenases/reductases (SDR) family.</text>
</comment>
<reference evidence="3 4" key="1">
    <citation type="submission" date="2019-07" db="EMBL/GenBank/DDBJ databases">
        <title>Qingshengfaniella alkalisoli gen. nov., sp. nov., isolated from saline soil.</title>
        <authorList>
            <person name="Xu L."/>
            <person name="Huang X.-X."/>
            <person name="Sun J.-Q."/>
        </authorList>
    </citation>
    <scope>NUCLEOTIDE SEQUENCE [LARGE SCALE GENOMIC DNA]</scope>
    <source>
        <strain evidence="3 4">DSM 27279</strain>
    </source>
</reference>
<evidence type="ECO:0000313" key="4">
    <source>
        <dbReference type="Proteomes" id="UP000318405"/>
    </source>
</evidence>
<dbReference type="AlphaFoldDB" id="A0A556B058"/>
<accession>A0A556B058</accession>
<dbReference type="GO" id="GO:0016491">
    <property type="term" value="F:oxidoreductase activity"/>
    <property type="evidence" value="ECO:0007669"/>
    <property type="project" value="UniProtKB-KW"/>
</dbReference>
<dbReference type="EMBL" id="VLTJ01000004">
    <property type="protein sequence ID" value="TSH98568.1"/>
    <property type="molecule type" value="Genomic_DNA"/>
</dbReference>
<keyword evidence="2" id="KW-0560">Oxidoreductase</keyword>
<name>A0A556B058_9BURK</name>
<dbReference type="Pfam" id="PF00106">
    <property type="entry name" value="adh_short"/>
    <property type="match status" value="1"/>
</dbReference>
<dbReference type="SUPFAM" id="SSF51735">
    <property type="entry name" value="NAD(P)-binding Rossmann-fold domains"/>
    <property type="match status" value="1"/>
</dbReference>
<evidence type="ECO:0000256" key="2">
    <source>
        <dbReference type="ARBA" id="ARBA00023002"/>
    </source>
</evidence>
<dbReference type="OrthoDB" id="335726at2"/>
<dbReference type="GO" id="GO:0016020">
    <property type="term" value="C:membrane"/>
    <property type="evidence" value="ECO:0007669"/>
    <property type="project" value="TreeGrafter"/>
</dbReference>
<protein>
    <submittedName>
        <fullName evidence="3">SDR family NAD(P)-dependent oxidoreductase</fullName>
    </submittedName>
</protein>
<gene>
    <name evidence="3" type="ORF">FOZ76_02110</name>
</gene>
<dbReference type="InterPro" id="IPR036291">
    <property type="entry name" value="NAD(P)-bd_dom_sf"/>
</dbReference>